<reference evidence="2 3" key="1">
    <citation type="journal article" date="2012" name="BMC Genomics">
        <title>Genome-guided analysis of physiological and morphological traits of the fermentative acetate oxidizer Thermacetogenium phaeum.</title>
        <authorList>
            <person name="Oehler D."/>
            <person name="Poehlein A."/>
            <person name="Leimbach A."/>
            <person name="Muller N."/>
            <person name="Daniel R."/>
            <person name="Gottschalk G."/>
            <person name="Schink B."/>
        </authorList>
    </citation>
    <scope>NUCLEOTIDE SEQUENCE [LARGE SCALE GENOMIC DNA]</scope>
    <source>
        <strain evidence="3">ATCC BAA-254 / DSM 26808 / PB</strain>
    </source>
</reference>
<keyword evidence="2" id="KW-0436">Ligase</keyword>
<dbReference type="AlphaFoldDB" id="K4LQZ2"/>
<dbReference type="EMBL" id="CP003732">
    <property type="protein sequence ID" value="AFV10519.1"/>
    <property type="molecule type" value="Genomic_DNA"/>
</dbReference>
<dbReference type="EC" id="6.3.5.4" evidence="2"/>
<dbReference type="SUPFAM" id="SSF52402">
    <property type="entry name" value="Adenine nucleotide alpha hydrolases-like"/>
    <property type="match status" value="1"/>
</dbReference>
<proteinExistence type="predicted"/>
<dbReference type="Proteomes" id="UP000000467">
    <property type="component" value="Chromosome"/>
</dbReference>
<dbReference type="InterPro" id="IPR001962">
    <property type="entry name" value="Asn_synthase"/>
</dbReference>
<accession>K4LQZ2</accession>
<dbReference type="GO" id="GO:0006529">
    <property type="term" value="P:asparagine biosynthetic process"/>
    <property type="evidence" value="ECO:0007669"/>
    <property type="project" value="InterPro"/>
</dbReference>
<dbReference type="RefSeq" id="WP_015049438.1">
    <property type="nucleotide sequence ID" value="NC_018870.1"/>
</dbReference>
<protein>
    <submittedName>
        <fullName evidence="2">Putative asparagine synthase</fullName>
        <ecNumber evidence="2">6.3.5.4</ecNumber>
    </submittedName>
</protein>
<dbReference type="eggNOG" id="COG0367">
    <property type="taxonomic scope" value="Bacteria"/>
</dbReference>
<dbReference type="Pfam" id="PF00733">
    <property type="entry name" value="Asn_synthase"/>
    <property type="match status" value="1"/>
</dbReference>
<evidence type="ECO:0000313" key="2">
    <source>
        <dbReference type="EMBL" id="AFV10519.1"/>
    </source>
</evidence>
<name>K4LQZ2_THEPS</name>
<keyword evidence="3" id="KW-1185">Reference proteome</keyword>
<dbReference type="KEGG" id="tpz:Tph_c02720"/>
<evidence type="ECO:0000313" key="3">
    <source>
        <dbReference type="Proteomes" id="UP000000467"/>
    </source>
</evidence>
<dbReference type="InterPro" id="IPR014729">
    <property type="entry name" value="Rossmann-like_a/b/a_fold"/>
</dbReference>
<gene>
    <name evidence="2" type="ordered locus">Tph_c02720</name>
</gene>
<dbReference type="Gene3D" id="3.40.50.620">
    <property type="entry name" value="HUPs"/>
    <property type="match status" value="1"/>
</dbReference>
<dbReference type="HOGENOM" id="CLU_546203_0_0_9"/>
<evidence type="ECO:0000259" key="1">
    <source>
        <dbReference type="Pfam" id="PF00733"/>
    </source>
</evidence>
<dbReference type="STRING" id="1089553.Tph_c02720"/>
<dbReference type="GO" id="GO:0004066">
    <property type="term" value="F:asparagine synthase (glutamine-hydrolyzing) activity"/>
    <property type="evidence" value="ECO:0007669"/>
    <property type="project" value="UniProtKB-EC"/>
</dbReference>
<sequence length="499" mass="57911">MISPEKWLETYDHAGHFCPYYCYNNINDLHVHIGEALGMFPVGERWIDPVAIVEYLAKTYILADRTMVQNISRTPWMARPRGEGWDYAGVPEHGFHRMPAAEIARELKMRLLDEVINYLHGKKQIGILLSGSMDSRILAGIVKELQLRGEWNGQVTAFTWGVKGSRDVEYAQKIAGTFSWEWVHLELTPEVLYNNFFIAAEMGAEFAPHHLHAMQKVIDYKEELDVVLAATYGDSIGRGEFSGTHLIDCQPTLEGRSFYLIKRRDFWLVSSKVYKDVENKVVEDAYGYKNLLNVDNQKHNCVEIELMMHYLRRKLMPAMSYIGMHIPLYQIFTHPRVFGFMWSLDPQIRNDEIYSELLKILPGNLSSIPWARTGKTFGSNEGERDSSSKEHHKYGIWLRHDLHDFIESHVLSETILGLNIFNEKLLKNLVRIWPKAKTISTNKIDEILSWLTSLCIFIRKYNIRSPYGINMQEIKDTLGFLCGSITAWLYQEARERLRE</sequence>
<feature type="domain" description="Asparagine synthetase" evidence="1">
    <location>
        <begin position="110"/>
        <end position="198"/>
    </location>
</feature>
<organism evidence="2 3">
    <name type="scientific">Thermacetogenium phaeum (strain ATCC BAA-254 / DSM 26808 / PB)</name>
    <dbReference type="NCBI Taxonomy" id="1089553"/>
    <lineage>
        <taxon>Bacteria</taxon>
        <taxon>Bacillati</taxon>
        <taxon>Bacillota</taxon>
        <taxon>Clostridia</taxon>
        <taxon>Thermoanaerobacterales</taxon>
        <taxon>Thermoanaerobacteraceae</taxon>
        <taxon>Thermacetogenium</taxon>
    </lineage>
</organism>
<dbReference type="OrthoDB" id="1551487at2"/>